<sequence length="657" mass="70222">MKSLRFILSLFILLMMVGCTGEDRATDFIDNVAAPSELSIAVIATQDNSGLVTLTPAGVGATEFKLNLGEGSEEVITLAPGESFDNVYEEGSYTLTLTGIGINGLTTEYTQQLVVSFQAPQNLMVSIENDTGISKQVNVTANADFAMSYTVDFGDGTDPVISNIGETINYLYAEAGTYTITVTAVGAAIETTVYTEEFVVTEILQPLTAAPTPPERSPEDVISIYSNAYTPITVNELPTPWSNTGFEEIQVDGDDIIKYFDLAFTGIVTDYGNPTDLTAMEFVHFDYWTADATTLSFKIVNTAVDPVQEDIESAGDIVQGEWVSVEIPLDDFNMDRSQVTQLLFDTLGNISTIYIDNLYFYKTPETNTSNFDDGLLQNGDFESGSVAWLIGVDDNNLAPVTTDGDNSYYSVDVASAGNAFDVNISQKTVIVQGNTYTLSFEAWSDVDRSIVVGIGLSGPPWSAAVVSQAISTTPTTYSVTLTASDFGAPDARVIFDMGAETGQVNIDNVSLFEGNGNLLSNGTFESGSTPWIVGVDDNSPAPVVSDGSNMYYSVDVAVAGNAFDVNVSQKLEIIADETYILTFDAWSEGDRSIIAGIGLSGPPFSASVEEVNITSTRTTYMVTLTATGFGAPDARVLFDSGAQTGLVNIDNVSLSRL</sequence>
<accession>A0ABV8AE50</accession>
<evidence type="ECO:0000313" key="4">
    <source>
        <dbReference type="EMBL" id="MFC3875885.1"/>
    </source>
</evidence>
<reference evidence="5" key="1">
    <citation type="journal article" date="2019" name="Int. J. Syst. Evol. Microbiol.">
        <title>The Global Catalogue of Microorganisms (GCM) 10K type strain sequencing project: providing services to taxonomists for standard genome sequencing and annotation.</title>
        <authorList>
            <consortium name="The Broad Institute Genomics Platform"/>
            <consortium name="The Broad Institute Genome Sequencing Center for Infectious Disease"/>
            <person name="Wu L."/>
            <person name="Ma J."/>
        </authorList>
    </citation>
    <scope>NUCLEOTIDE SEQUENCE [LARGE SCALE GENOMIC DNA]</scope>
    <source>
        <strain evidence="5">CECT 8979</strain>
    </source>
</reference>
<dbReference type="Proteomes" id="UP001595812">
    <property type="component" value="Unassembled WGS sequence"/>
</dbReference>
<evidence type="ECO:0000313" key="5">
    <source>
        <dbReference type="Proteomes" id="UP001595812"/>
    </source>
</evidence>
<dbReference type="SUPFAM" id="SSF49785">
    <property type="entry name" value="Galactose-binding domain-like"/>
    <property type="match status" value="3"/>
</dbReference>
<dbReference type="InterPro" id="IPR013783">
    <property type="entry name" value="Ig-like_fold"/>
</dbReference>
<evidence type="ECO:0000256" key="1">
    <source>
        <dbReference type="ARBA" id="ARBA00022801"/>
    </source>
</evidence>
<evidence type="ECO:0000256" key="2">
    <source>
        <dbReference type="SAM" id="SignalP"/>
    </source>
</evidence>
<dbReference type="InterPro" id="IPR003305">
    <property type="entry name" value="CenC_carb-bd"/>
</dbReference>
<proteinExistence type="predicted"/>
<feature type="chain" id="PRO_5046831081" evidence="2">
    <location>
        <begin position="22"/>
        <end position="657"/>
    </location>
</feature>
<keyword evidence="1" id="KW-0378">Hydrolase</keyword>
<dbReference type="SUPFAM" id="SSF49299">
    <property type="entry name" value="PKD domain"/>
    <property type="match status" value="1"/>
</dbReference>
<comment type="caution">
    <text evidence="4">The sequence shown here is derived from an EMBL/GenBank/DDBJ whole genome shotgun (WGS) entry which is preliminary data.</text>
</comment>
<name>A0ABV8AE50_9FLAO</name>
<dbReference type="Gene3D" id="2.60.120.260">
    <property type="entry name" value="Galactose-binding domain-like"/>
    <property type="match status" value="2"/>
</dbReference>
<dbReference type="Pfam" id="PF18911">
    <property type="entry name" value="PKD_4"/>
    <property type="match status" value="1"/>
</dbReference>
<dbReference type="InterPro" id="IPR008979">
    <property type="entry name" value="Galactose-bd-like_sf"/>
</dbReference>
<dbReference type="CDD" id="cd00146">
    <property type="entry name" value="PKD"/>
    <property type="match status" value="1"/>
</dbReference>
<dbReference type="InterPro" id="IPR035986">
    <property type="entry name" value="PKD_dom_sf"/>
</dbReference>
<dbReference type="Gene3D" id="2.60.120.430">
    <property type="entry name" value="Galactose-binding lectin"/>
    <property type="match status" value="1"/>
</dbReference>
<feature type="domain" description="PKD" evidence="3">
    <location>
        <begin position="147"/>
        <end position="188"/>
    </location>
</feature>
<evidence type="ECO:0000259" key="3">
    <source>
        <dbReference type="PROSITE" id="PS50093"/>
    </source>
</evidence>
<dbReference type="EMBL" id="JBHSAT010000004">
    <property type="protein sequence ID" value="MFC3875885.1"/>
    <property type="molecule type" value="Genomic_DNA"/>
</dbReference>
<dbReference type="Pfam" id="PF02018">
    <property type="entry name" value="CBM_4_9"/>
    <property type="match status" value="1"/>
</dbReference>
<keyword evidence="2" id="KW-0732">Signal</keyword>
<dbReference type="PROSITE" id="PS50093">
    <property type="entry name" value="PKD"/>
    <property type="match status" value="1"/>
</dbReference>
<protein>
    <submittedName>
        <fullName evidence="4">Carbohydrate binding domain-containing protein</fullName>
    </submittedName>
</protein>
<dbReference type="InterPro" id="IPR000601">
    <property type="entry name" value="PKD_dom"/>
</dbReference>
<dbReference type="Gene3D" id="2.60.40.10">
    <property type="entry name" value="Immunoglobulins"/>
    <property type="match status" value="1"/>
</dbReference>
<organism evidence="4 5">
    <name type="scientific">Winogradskyella maritima</name>
    <dbReference type="NCBI Taxonomy" id="1517766"/>
    <lineage>
        <taxon>Bacteria</taxon>
        <taxon>Pseudomonadati</taxon>
        <taxon>Bacteroidota</taxon>
        <taxon>Flavobacteriia</taxon>
        <taxon>Flavobacteriales</taxon>
        <taxon>Flavobacteriaceae</taxon>
        <taxon>Winogradskyella</taxon>
    </lineage>
</organism>
<feature type="signal peptide" evidence="2">
    <location>
        <begin position="1"/>
        <end position="21"/>
    </location>
</feature>
<gene>
    <name evidence="4" type="ORF">ACFOSX_01460</name>
</gene>
<keyword evidence="5" id="KW-1185">Reference proteome</keyword>
<dbReference type="RefSeq" id="WP_386096299.1">
    <property type="nucleotide sequence ID" value="NZ_JBHSAT010000004.1"/>
</dbReference>
<dbReference type="PROSITE" id="PS51257">
    <property type="entry name" value="PROKAR_LIPOPROTEIN"/>
    <property type="match status" value="1"/>
</dbReference>